<dbReference type="Gene3D" id="2.60.40.1120">
    <property type="entry name" value="Carboxypeptidase-like, regulatory domain"/>
    <property type="match status" value="1"/>
</dbReference>
<comment type="caution">
    <text evidence="1">The sequence shown here is derived from an EMBL/GenBank/DDBJ whole genome shotgun (WGS) entry which is preliminary data.</text>
</comment>
<dbReference type="NCBIfam" id="TIGR04183">
    <property type="entry name" value="Por_Secre_tail"/>
    <property type="match status" value="1"/>
</dbReference>
<dbReference type="Pfam" id="PF13715">
    <property type="entry name" value="CarbopepD_reg_2"/>
    <property type="match status" value="1"/>
</dbReference>
<accession>A0A5C7FLM1</accession>
<keyword evidence="2" id="KW-1185">Reference proteome</keyword>
<evidence type="ECO:0000313" key="1">
    <source>
        <dbReference type="EMBL" id="TXF86286.1"/>
    </source>
</evidence>
<evidence type="ECO:0000313" key="2">
    <source>
        <dbReference type="Proteomes" id="UP000321907"/>
    </source>
</evidence>
<dbReference type="AlphaFoldDB" id="A0A5C7FLM1"/>
<gene>
    <name evidence="1" type="ORF">FUA23_19795</name>
</gene>
<name>A0A5C7FLM1_9BACT</name>
<dbReference type="Proteomes" id="UP000321907">
    <property type="component" value="Unassembled WGS sequence"/>
</dbReference>
<dbReference type="RefSeq" id="WP_147932510.1">
    <property type="nucleotide sequence ID" value="NZ_VOXD01000041.1"/>
</dbReference>
<reference evidence="1 2" key="1">
    <citation type="submission" date="2019-08" db="EMBL/GenBank/DDBJ databases">
        <title>Lewinella sp. strain SSH13 Genome sequencing and assembly.</title>
        <authorList>
            <person name="Kim I."/>
        </authorList>
    </citation>
    <scope>NUCLEOTIDE SEQUENCE [LARGE SCALE GENOMIC DNA]</scope>
    <source>
        <strain evidence="1 2">SSH13</strain>
    </source>
</reference>
<proteinExistence type="predicted"/>
<dbReference type="InterPro" id="IPR026444">
    <property type="entry name" value="Secre_tail"/>
</dbReference>
<dbReference type="EMBL" id="VOXD01000041">
    <property type="protein sequence ID" value="TXF86286.1"/>
    <property type="molecule type" value="Genomic_DNA"/>
</dbReference>
<organism evidence="1 2">
    <name type="scientific">Neolewinella aurantiaca</name>
    <dbReference type="NCBI Taxonomy" id="2602767"/>
    <lineage>
        <taxon>Bacteria</taxon>
        <taxon>Pseudomonadati</taxon>
        <taxon>Bacteroidota</taxon>
        <taxon>Saprospiria</taxon>
        <taxon>Saprospirales</taxon>
        <taxon>Lewinellaceae</taxon>
        <taxon>Neolewinella</taxon>
    </lineage>
</organism>
<dbReference type="OrthoDB" id="7432683at2"/>
<sequence>MKQALQINIPTPCTEDWDKMPQTAPNERHCAVCVRNLTDFSTFTDREIHAHLSATNGRLCGRFRPDQLGRPIIAEHARASKWRTWLTAAGILLSGSIAAQLEAEPKAKSAIHQPVQQPGRDFNLNGIVSDADGQPLPYATVAIYSGKYLTHGTVTDIDGHFTLRATTGDTVRISFMGFKTEVYSLDAAVFLHDPFLDVILEESSTTLDEVTVTAYRAVGKYTTLAGGIHSTSRTTTHVLPVSEYATYLQQATVFPNPFTTYLNIDFESTSPGTLQADLYAPNGTTLHHWQPKAFKAGGNTLRFDFMDNHKLIPGHYFLRLEDGDGRVETRVVIKG</sequence>
<dbReference type="SUPFAM" id="SSF49464">
    <property type="entry name" value="Carboxypeptidase regulatory domain-like"/>
    <property type="match status" value="1"/>
</dbReference>
<dbReference type="InterPro" id="IPR008969">
    <property type="entry name" value="CarboxyPept-like_regulatory"/>
</dbReference>
<protein>
    <submittedName>
        <fullName evidence="1">T9SS type A sorting domain-containing protein</fullName>
    </submittedName>
</protein>